<evidence type="ECO:0000313" key="2">
    <source>
        <dbReference type="EMBL" id="RSL88501.1"/>
    </source>
</evidence>
<dbReference type="Gene3D" id="1.20.1440.110">
    <property type="entry name" value="acylaminoacyl peptidase"/>
    <property type="match status" value="1"/>
</dbReference>
<gene>
    <name evidence="2" type="ORF">CEP52_015197</name>
</gene>
<comment type="caution">
    <text evidence="2">The sequence shown here is derived from an EMBL/GenBank/DDBJ whole genome shotgun (WGS) entry which is preliminary data.</text>
</comment>
<dbReference type="STRING" id="1325735.A0A428SFE6"/>
<organism evidence="2 3">
    <name type="scientific">Fusarium oligoseptatum</name>
    <dbReference type="NCBI Taxonomy" id="2604345"/>
    <lineage>
        <taxon>Eukaryota</taxon>
        <taxon>Fungi</taxon>
        <taxon>Dikarya</taxon>
        <taxon>Ascomycota</taxon>
        <taxon>Pezizomycotina</taxon>
        <taxon>Sordariomycetes</taxon>
        <taxon>Hypocreomycetidae</taxon>
        <taxon>Hypocreales</taxon>
        <taxon>Nectriaceae</taxon>
        <taxon>Fusarium</taxon>
        <taxon>Fusarium solani species complex</taxon>
    </lineage>
</organism>
<sequence length="206" mass="22983">MIFSRQFIAFSAALVAVAGANNNQLYPPNVTLSNSTTSMYQLSSDAEFAFILEEYLSLANEEGAATGEILRAAALIEPGNMESWYKEFKFLGDKIGAQAKEAESNSAWISARKAYFRSSSYYRAADFFLHGNQSDPRIYTLWDKQSQAFNKAVKLLPKPPTFVQLKATNFTVPAYFYPAAPELPPGKKATHGKTTAYHNCWHGLRR</sequence>
<evidence type="ECO:0000313" key="3">
    <source>
        <dbReference type="Proteomes" id="UP000287144"/>
    </source>
</evidence>
<feature type="signal peptide" evidence="1">
    <location>
        <begin position="1"/>
        <end position="19"/>
    </location>
</feature>
<name>A0A428SFE6_9HYPO</name>
<dbReference type="SUPFAM" id="SSF53474">
    <property type="entry name" value="alpha/beta-Hydrolases"/>
    <property type="match status" value="1"/>
</dbReference>
<keyword evidence="1" id="KW-0732">Signal</keyword>
<evidence type="ECO:0000256" key="1">
    <source>
        <dbReference type="SAM" id="SignalP"/>
    </source>
</evidence>
<dbReference type="InterPro" id="IPR029058">
    <property type="entry name" value="AB_hydrolase_fold"/>
</dbReference>
<protein>
    <submittedName>
        <fullName evidence="2">Uncharacterized protein</fullName>
    </submittedName>
</protein>
<proteinExistence type="predicted"/>
<dbReference type="Proteomes" id="UP000287144">
    <property type="component" value="Unassembled WGS sequence"/>
</dbReference>
<accession>A0A428SFE6</accession>
<dbReference type="AlphaFoldDB" id="A0A428SFE6"/>
<reference evidence="2 3" key="1">
    <citation type="submission" date="2017-06" db="EMBL/GenBank/DDBJ databases">
        <title>Comparative genomic analysis of Ambrosia Fusariam Clade fungi.</title>
        <authorList>
            <person name="Stajich J.E."/>
            <person name="Carrillo J."/>
            <person name="Kijimoto T."/>
            <person name="Eskalen A."/>
            <person name="O'Donnell K."/>
            <person name="Kasson M."/>
        </authorList>
    </citation>
    <scope>NUCLEOTIDE SEQUENCE [LARGE SCALE GENOMIC DNA]</scope>
    <source>
        <strain evidence="2 3">NRRL62579</strain>
    </source>
</reference>
<dbReference type="EMBL" id="NKCK01000259">
    <property type="protein sequence ID" value="RSL88501.1"/>
    <property type="molecule type" value="Genomic_DNA"/>
</dbReference>
<keyword evidence="3" id="KW-1185">Reference proteome</keyword>
<feature type="chain" id="PRO_5019257925" evidence="1">
    <location>
        <begin position="20"/>
        <end position="206"/>
    </location>
</feature>